<dbReference type="STRING" id="1157490.EL26_11435"/>
<dbReference type="InterPro" id="IPR007048">
    <property type="entry name" value="IraD/Gp25-like"/>
</dbReference>
<dbReference type="AlphaFoldDB" id="A0A074LQB0"/>
<organism evidence="2 3">
    <name type="scientific">Tumebacillus flagellatus</name>
    <dbReference type="NCBI Taxonomy" id="1157490"/>
    <lineage>
        <taxon>Bacteria</taxon>
        <taxon>Bacillati</taxon>
        <taxon>Bacillota</taxon>
        <taxon>Bacilli</taxon>
        <taxon>Bacillales</taxon>
        <taxon>Alicyclobacillaceae</taxon>
        <taxon>Tumebacillus</taxon>
    </lineage>
</organism>
<evidence type="ECO:0000313" key="3">
    <source>
        <dbReference type="Proteomes" id="UP000027931"/>
    </source>
</evidence>
<evidence type="ECO:0000259" key="1">
    <source>
        <dbReference type="Pfam" id="PF04965"/>
    </source>
</evidence>
<dbReference type="Pfam" id="PF04965">
    <property type="entry name" value="GPW_gp25"/>
    <property type="match status" value="1"/>
</dbReference>
<accession>A0A074LQB0</accession>
<protein>
    <submittedName>
        <fullName evidence="2">Baseplate protein</fullName>
    </submittedName>
</protein>
<dbReference type="Gene3D" id="3.10.450.40">
    <property type="match status" value="1"/>
</dbReference>
<proteinExistence type="predicted"/>
<gene>
    <name evidence="2" type="ORF">EL26_11435</name>
</gene>
<dbReference type="EMBL" id="JMIR01000013">
    <property type="protein sequence ID" value="KEO83294.1"/>
    <property type="molecule type" value="Genomic_DNA"/>
</dbReference>
<reference evidence="2 3" key="1">
    <citation type="journal article" date="2013" name="Int. J. Syst. Evol. Microbiol.">
        <title>Tumebacillus flagellatus sp. nov., an alpha-amylase/pullulanase-producing bacterium isolated from cassava wastewater.</title>
        <authorList>
            <person name="Wang Q."/>
            <person name="Xie N."/>
            <person name="Qin Y."/>
            <person name="Shen N."/>
            <person name="Zhu J."/>
            <person name="Mi H."/>
            <person name="Huang R."/>
        </authorList>
    </citation>
    <scope>NUCLEOTIDE SEQUENCE [LARGE SCALE GENOMIC DNA]</scope>
    <source>
        <strain evidence="2 3">GST4</strain>
    </source>
</reference>
<sequence length="133" mass="15101">MDKNFLGRGWKFPVTVDPATGRILMSEAEEDIAEAIRVIIWTAKGERVMRPNFGCGIHQFVFERTDPTTVSLMEESVKAAIMQWEPRVHQVTAKVTPDPGSDGRLLIQVSYVVRSTNNLYNQVYPFYIHEGTT</sequence>
<dbReference type="RefSeq" id="WP_038088084.1">
    <property type="nucleotide sequence ID" value="NZ_JMIR01000013.1"/>
</dbReference>
<dbReference type="OrthoDB" id="9802846at2"/>
<dbReference type="eggNOG" id="COG3628">
    <property type="taxonomic scope" value="Bacteria"/>
</dbReference>
<feature type="domain" description="IraD/Gp25-like" evidence="1">
    <location>
        <begin position="27"/>
        <end position="117"/>
    </location>
</feature>
<dbReference type="Proteomes" id="UP000027931">
    <property type="component" value="Unassembled WGS sequence"/>
</dbReference>
<dbReference type="SUPFAM" id="SSF160719">
    <property type="entry name" value="gpW/gp25-like"/>
    <property type="match status" value="1"/>
</dbReference>
<keyword evidence="3" id="KW-1185">Reference proteome</keyword>
<evidence type="ECO:0000313" key="2">
    <source>
        <dbReference type="EMBL" id="KEO83294.1"/>
    </source>
</evidence>
<comment type="caution">
    <text evidence="2">The sequence shown here is derived from an EMBL/GenBank/DDBJ whole genome shotgun (WGS) entry which is preliminary data.</text>
</comment>
<name>A0A074LQB0_9BACL</name>